<sequence>MAILGGAGDLFYDPNDFLSRDAQEDLADDLCDWLEDMGFSNDLLGSLEKEPKKPAQTQSRIPDSEVSDVVAQFHNLPIPITSEHPSGYWNTQPPDASRLRKASVSADRGIKRWTLEGQRPKRYQGPGIDSMVSLPQSPMLDLVMTTAVDGSKEFVPMGYNLGHDLGDFLKWESEHVYASGFYGSD</sequence>
<dbReference type="OrthoDB" id="5244857at2759"/>
<protein>
    <submittedName>
        <fullName evidence="2">Uncharacterized protein</fullName>
    </submittedName>
</protein>
<dbReference type="AlphaFoldDB" id="A0A2T2ZWB4"/>
<gene>
    <name evidence="2" type="ORF">BD289DRAFT_376768</name>
</gene>
<dbReference type="EMBL" id="KZ678609">
    <property type="protein sequence ID" value="PSR78398.1"/>
    <property type="molecule type" value="Genomic_DNA"/>
</dbReference>
<dbReference type="Proteomes" id="UP000241462">
    <property type="component" value="Unassembled WGS sequence"/>
</dbReference>
<dbReference type="InParanoid" id="A0A2T2ZWB4"/>
<accession>A0A2T2ZWB4</accession>
<evidence type="ECO:0000256" key="1">
    <source>
        <dbReference type="SAM" id="MobiDB-lite"/>
    </source>
</evidence>
<reference evidence="2 3" key="1">
    <citation type="journal article" date="2018" name="Mycol. Prog.">
        <title>Coniella lustricola, a new species from submerged detritus.</title>
        <authorList>
            <person name="Raudabaugh D.B."/>
            <person name="Iturriaga T."/>
            <person name="Carver A."/>
            <person name="Mondo S."/>
            <person name="Pangilinan J."/>
            <person name="Lipzen A."/>
            <person name="He G."/>
            <person name="Amirebrahimi M."/>
            <person name="Grigoriev I.V."/>
            <person name="Miller A.N."/>
        </authorList>
    </citation>
    <scope>NUCLEOTIDE SEQUENCE [LARGE SCALE GENOMIC DNA]</scope>
    <source>
        <strain evidence="2 3">B22-T-1</strain>
    </source>
</reference>
<evidence type="ECO:0000313" key="2">
    <source>
        <dbReference type="EMBL" id="PSR78398.1"/>
    </source>
</evidence>
<feature type="region of interest" description="Disordered" evidence="1">
    <location>
        <begin position="45"/>
        <end position="64"/>
    </location>
</feature>
<evidence type="ECO:0000313" key="3">
    <source>
        <dbReference type="Proteomes" id="UP000241462"/>
    </source>
</evidence>
<keyword evidence="3" id="KW-1185">Reference proteome</keyword>
<name>A0A2T2ZWB4_9PEZI</name>
<proteinExistence type="predicted"/>
<organism evidence="2 3">
    <name type="scientific">Coniella lustricola</name>
    <dbReference type="NCBI Taxonomy" id="2025994"/>
    <lineage>
        <taxon>Eukaryota</taxon>
        <taxon>Fungi</taxon>
        <taxon>Dikarya</taxon>
        <taxon>Ascomycota</taxon>
        <taxon>Pezizomycotina</taxon>
        <taxon>Sordariomycetes</taxon>
        <taxon>Sordariomycetidae</taxon>
        <taxon>Diaporthales</taxon>
        <taxon>Schizoparmaceae</taxon>
        <taxon>Coniella</taxon>
    </lineage>
</organism>